<dbReference type="AlphaFoldDB" id="Q0GPN8"/>
<dbReference type="PANTHER" id="PTHR43663">
    <property type="entry name" value="CHROMATE TRANSPORT PROTEIN-RELATED"/>
    <property type="match status" value="1"/>
</dbReference>
<evidence type="ECO:0000256" key="6">
    <source>
        <dbReference type="ARBA" id="ARBA00023136"/>
    </source>
</evidence>
<keyword evidence="3" id="KW-1003">Cell membrane</keyword>
<feature type="transmembrane region" description="Helical" evidence="7">
    <location>
        <begin position="161"/>
        <end position="178"/>
    </location>
</feature>
<feature type="transmembrane region" description="Helical" evidence="7">
    <location>
        <begin position="369"/>
        <end position="387"/>
    </location>
</feature>
<dbReference type="PIRSF" id="PIRSF004810">
    <property type="entry name" value="ChrA"/>
    <property type="match status" value="1"/>
</dbReference>
<feature type="transmembrane region" description="Helical" evidence="7">
    <location>
        <begin position="394"/>
        <end position="411"/>
    </location>
</feature>
<dbReference type="eggNOG" id="COG2059">
    <property type="taxonomic scope" value="Bacteria"/>
</dbReference>
<keyword evidence="4 7" id="KW-0812">Transmembrane</keyword>
<dbReference type="KEGG" id="pme:NATL1_11551"/>
<feature type="transmembrane region" description="Helical" evidence="7">
    <location>
        <begin position="335"/>
        <end position="357"/>
    </location>
</feature>
<dbReference type="InterPro" id="IPR003370">
    <property type="entry name" value="Chromate_transpt"/>
</dbReference>
<feature type="transmembrane region" description="Helical" evidence="7">
    <location>
        <begin position="299"/>
        <end position="323"/>
    </location>
</feature>
<feature type="transmembrane region" description="Helical" evidence="7">
    <location>
        <begin position="13"/>
        <end position="32"/>
    </location>
</feature>
<comment type="subcellular location">
    <subcellularLocation>
        <location evidence="1">Cell membrane</location>
        <topology evidence="1">Multi-pass membrane protein</topology>
    </subcellularLocation>
</comment>
<dbReference type="EMBL" id="DQ786971">
    <property type="protein sequence ID" value="ABI23459.1"/>
    <property type="molecule type" value="Genomic_DNA"/>
</dbReference>
<dbReference type="NCBIfam" id="TIGR00937">
    <property type="entry name" value="2A51"/>
    <property type="match status" value="1"/>
</dbReference>
<evidence type="ECO:0000313" key="8">
    <source>
        <dbReference type="EMBL" id="ABI23459.1"/>
    </source>
</evidence>
<dbReference type="GO" id="GO:0015109">
    <property type="term" value="F:chromate transmembrane transporter activity"/>
    <property type="evidence" value="ECO:0007669"/>
    <property type="project" value="InterPro"/>
</dbReference>
<dbReference type="GO" id="GO:0005886">
    <property type="term" value="C:plasma membrane"/>
    <property type="evidence" value="ECO:0007669"/>
    <property type="project" value="UniProtKB-SubCell"/>
</dbReference>
<protein>
    <submittedName>
        <fullName evidence="8 9">Putative chromate transporter</fullName>
    </submittedName>
</protein>
<feature type="transmembrane region" description="Helical" evidence="7">
    <location>
        <begin position="111"/>
        <end position="133"/>
    </location>
</feature>
<dbReference type="PANTHER" id="PTHR43663:SF1">
    <property type="entry name" value="CHROMATE TRANSPORTER"/>
    <property type="match status" value="1"/>
</dbReference>
<evidence type="ECO:0000256" key="7">
    <source>
        <dbReference type="SAM" id="Phobius"/>
    </source>
</evidence>
<evidence type="ECO:0000256" key="2">
    <source>
        <dbReference type="ARBA" id="ARBA00005262"/>
    </source>
</evidence>
<organism evidence="8">
    <name type="scientific">Prochlorococcus marinus (strain NATL1A)</name>
    <dbReference type="NCBI Taxonomy" id="167555"/>
    <lineage>
        <taxon>Bacteria</taxon>
        <taxon>Bacillati</taxon>
        <taxon>Cyanobacteriota</taxon>
        <taxon>Cyanophyceae</taxon>
        <taxon>Synechococcales</taxon>
        <taxon>Prochlorococcaceae</taxon>
        <taxon>Prochlorococcus</taxon>
    </lineage>
</organism>
<feature type="transmembrane region" description="Helical" evidence="7">
    <location>
        <begin position="77"/>
        <end position="99"/>
    </location>
</feature>
<keyword evidence="5 7" id="KW-1133">Transmembrane helix</keyword>
<accession>Q0GPN8</accession>
<reference evidence="10" key="3">
    <citation type="journal article" date="2007" name="PLoS Genet.">
        <title>Patterns and implications of gene gain and loss in the evolution of Prochlorococcus.</title>
        <authorList>
            <person name="Kettler G.C."/>
            <person name="Martiny A.C."/>
            <person name="Huang K."/>
            <person name="Zucker J."/>
            <person name="Coleman M.L."/>
            <person name="Rodrigue S."/>
            <person name="Chen F."/>
            <person name="Lapidus A."/>
            <person name="Ferriera S."/>
            <person name="Johnson J."/>
            <person name="Steglich C."/>
            <person name="Church G.M."/>
            <person name="Richardson P."/>
            <person name="Chisholm S.W."/>
        </authorList>
    </citation>
    <scope>NUCLEOTIDE SEQUENCE [LARGE SCALE GENOMIC DNA]</scope>
    <source>
        <strain evidence="10">NATL1A</strain>
    </source>
</reference>
<dbReference type="Pfam" id="PF02417">
    <property type="entry name" value="Chromate_transp"/>
    <property type="match status" value="2"/>
</dbReference>
<evidence type="ECO:0000256" key="5">
    <source>
        <dbReference type="ARBA" id="ARBA00022989"/>
    </source>
</evidence>
<sequence length="412" mass="45525">MIVSPTFSELSSIFLRIGVFSFGGPYAHIAMFKDEIIIQRNWVSEQEFDEGLGICEILPGPTSSQLAIFLGTKIKGFYGGLISGICFLLPGFFIILLLSQLWRQGQSIDKFSVFLSIPQIIVISIIWGFALNLLNKRSQVWQWTTASFVFIGSIIDRSTSLHLPITLLLLLAGIFGIYQSNSKRFLSFFFIPSGFEHSYVDLNSFCFPSFLTAPIFREDISNLLSNSLKLFYVFFKAGLLVFGGGLVIVPLLQTQVIEMGWLDSRSFIDAIAIGQLSPGPVVLSSAFIGFQVGAKEGTILLGTFFSLISTFAIFLPSFIFILLGEPLIKRIQNKVMIDNYINGVLSGIPGAILAVVIPMTGKVIVGKDIFQTCIYSLLFFISLIISFKQSIKPYKLVAISIALGMAIQTLFL</sequence>
<dbReference type="RefSeq" id="WP_011823813.1">
    <property type="nucleotide sequence ID" value="NC_008819.1"/>
</dbReference>
<dbReference type="Proteomes" id="UP000002592">
    <property type="component" value="Chromosome"/>
</dbReference>
<evidence type="ECO:0000256" key="1">
    <source>
        <dbReference type="ARBA" id="ARBA00004651"/>
    </source>
</evidence>
<dbReference type="InterPro" id="IPR052518">
    <property type="entry name" value="CHR_Transporter"/>
</dbReference>
<proteinExistence type="inferred from homology"/>
<evidence type="ECO:0000313" key="10">
    <source>
        <dbReference type="Proteomes" id="UP000002592"/>
    </source>
</evidence>
<evidence type="ECO:0000256" key="3">
    <source>
        <dbReference type="ARBA" id="ARBA00022475"/>
    </source>
</evidence>
<comment type="similarity">
    <text evidence="2">Belongs to the chromate ion transporter (CHR) (TC 2.A.51) family.</text>
</comment>
<dbReference type="EMBL" id="CP000553">
    <property type="protein sequence ID" value="ABM75713.1"/>
    <property type="molecule type" value="Genomic_DNA"/>
</dbReference>
<reference evidence="9" key="2">
    <citation type="submission" date="2006-11" db="EMBL/GenBank/DDBJ databases">
        <authorList>
            <person name="Chisholm S."/>
            <person name="Huang K."/>
            <person name="Martiny A."/>
            <person name="Kettler G."/>
            <person name="Coleman M."/>
            <person name="Keller K."/>
            <person name="Arkin A."/>
            <person name="Coe A."/>
            <person name="Rodrigue S."/>
            <person name="Ferriera S."/>
            <person name="Johnson J."/>
            <person name="Kravitz S."/>
            <person name="Beeson K."/>
            <person name="Sutton G."/>
            <person name="Rogers Y.-H."/>
            <person name="Friedman R."/>
            <person name="Frazier M."/>
            <person name="Venter J.C."/>
        </authorList>
    </citation>
    <scope>NUCLEOTIDE SEQUENCE</scope>
    <source>
        <strain evidence="9">NATL1A</strain>
    </source>
</reference>
<dbReference type="InterPro" id="IPR014047">
    <property type="entry name" value="Chr_Tranpt_l_chain"/>
</dbReference>
<feature type="transmembrane region" description="Helical" evidence="7">
    <location>
        <begin position="230"/>
        <end position="252"/>
    </location>
</feature>
<dbReference type="HOGENOM" id="CLU_018106_0_0_3"/>
<reference evidence="8" key="1">
    <citation type="journal article" date="2006" name="Proc. Natl. Acad. Sci. U.S.A.">
        <title>Phosphate acquisition genes in Prochlorococcus ecotypes: evidence for genome-wide adaptation.</title>
        <authorList>
            <person name="Martiny A.C."/>
            <person name="Coleman M.L."/>
            <person name="Chisholm S.W."/>
        </authorList>
    </citation>
    <scope>NUCLEOTIDE SEQUENCE</scope>
    <source>
        <strain evidence="8">NATL1A</strain>
    </source>
</reference>
<evidence type="ECO:0000313" key="9">
    <source>
        <dbReference type="EMBL" id="ABM75713.1"/>
    </source>
</evidence>
<evidence type="ECO:0000256" key="4">
    <source>
        <dbReference type="ARBA" id="ARBA00022692"/>
    </source>
</evidence>
<keyword evidence="6 7" id="KW-0472">Membrane</keyword>
<gene>
    <name evidence="8" type="primary">chrA</name>
    <name evidence="9" type="ordered locus">NATL1_11551</name>
</gene>
<name>Q0GPN8_PROM1</name>